<organism evidence="2 3">
    <name type="scientific">Daejeonella lutea</name>
    <dbReference type="NCBI Taxonomy" id="572036"/>
    <lineage>
        <taxon>Bacteria</taxon>
        <taxon>Pseudomonadati</taxon>
        <taxon>Bacteroidota</taxon>
        <taxon>Sphingobacteriia</taxon>
        <taxon>Sphingobacteriales</taxon>
        <taxon>Sphingobacteriaceae</taxon>
        <taxon>Daejeonella</taxon>
    </lineage>
</organism>
<dbReference type="RefSeq" id="WP_079702209.1">
    <property type="nucleotide sequence ID" value="NZ_FUYR01000001.1"/>
</dbReference>
<dbReference type="CDD" id="cd04301">
    <property type="entry name" value="NAT_SF"/>
    <property type="match status" value="1"/>
</dbReference>
<evidence type="ECO:0000313" key="3">
    <source>
        <dbReference type="Proteomes" id="UP000189981"/>
    </source>
</evidence>
<evidence type="ECO:0000313" key="2">
    <source>
        <dbReference type="EMBL" id="SKB53861.1"/>
    </source>
</evidence>
<dbReference type="Gene3D" id="3.40.630.30">
    <property type="match status" value="1"/>
</dbReference>
<protein>
    <submittedName>
        <fullName evidence="2">Acetyltransferase (GNAT) domain-containing protein</fullName>
    </submittedName>
</protein>
<dbReference type="PROSITE" id="PS51186">
    <property type="entry name" value="GNAT"/>
    <property type="match status" value="1"/>
</dbReference>
<dbReference type="InterPro" id="IPR000182">
    <property type="entry name" value="GNAT_dom"/>
</dbReference>
<evidence type="ECO:0000259" key="1">
    <source>
        <dbReference type="PROSITE" id="PS51186"/>
    </source>
</evidence>
<dbReference type="Proteomes" id="UP000189981">
    <property type="component" value="Unassembled WGS sequence"/>
</dbReference>
<proteinExistence type="predicted"/>
<dbReference type="AlphaFoldDB" id="A0A1T5C392"/>
<dbReference type="InterPro" id="IPR016181">
    <property type="entry name" value="Acyl_CoA_acyltransferase"/>
</dbReference>
<dbReference type="GO" id="GO:0016747">
    <property type="term" value="F:acyltransferase activity, transferring groups other than amino-acyl groups"/>
    <property type="evidence" value="ECO:0007669"/>
    <property type="project" value="InterPro"/>
</dbReference>
<keyword evidence="2" id="KW-0808">Transferase</keyword>
<dbReference type="EMBL" id="FUYR01000001">
    <property type="protein sequence ID" value="SKB53861.1"/>
    <property type="molecule type" value="Genomic_DNA"/>
</dbReference>
<dbReference type="STRING" id="572036.SAMN05661099_1770"/>
<sequence>MSHIEQIPSYLTWKIRHKVMYPDLNFEKVILPNDDDGIHFGLFDHNTLISVVSLFKTVKSMQFRKFATLSEHQGKGYGAELLNYLLEFAKAEGCDHIWCNARQKASGFYSKFGFSETNKTSSANGHDYVIMERLL</sequence>
<name>A0A1T5C392_9SPHI</name>
<dbReference type="SUPFAM" id="SSF55729">
    <property type="entry name" value="Acyl-CoA N-acyltransferases (Nat)"/>
    <property type="match status" value="1"/>
</dbReference>
<feature type="domain" description="N-acetyltransferase" evidence="1">
    <location>
        <begin position="1"/>
        <end position="135"/>
    </location>
</feature>
<reference evidence="3" key="1">
    <citation type="submission" date="2017-02" db="EMBL/GenBank/DDBJ databases">
        <authorList>
            <person name="Varghese N."/>
            <person name="Submissions S."/>
        </authorList>
    </citation>
    <scope>NUCLEOTIDE SEQUENCE [LARGE SCALE GENOMIC DNA]</scope>
    <source>
        <strain evidence="3">DSM 22385</strain>
    </source>
</reference>
<accession>A0A1T5C392</accession>
<gene>
    <name evidence="2" type="ORF">SAMN05661099_1770</name>
</gene>
<dbReference type="OrthoDB" id="1178186at2"/>
<dbReference type="Pfam" id="PF00583">
    <property type="entry name" value="Acetyltransf_1"/>
    <property type="match status" value="1"/>
</dbReference>
<keyword evidence="3" id="KW-1185">Reference proteome</keyword>